<reference evidence="2" key="1">
    <citation type="journal article" date="2019" name="Int. J. Syst. Evol. Microbiol.">
        <title>The Global Catalogue of Microorganisms (GCM) 10K type strain sequencing project: providing services to taxonomists for standard genome sequencing and annotation.</title>
        <authorList>
            <consortium name="The Broad Institute Genomics Platform"/>
            <consortium name="The Broad Institute Genome Sequencing Center for Infectious Disease"/>
            <person name="Wu L."/>
            <person name="Ma J."/>
        </authorList>
    </citation>
    <scope>NUCLEOTIDE SEQUENCE [LARGE SCALE GENOMIC DNA]</scope>
    <source>
        <strain evidence="2">CCUG 57942</strain>
    </source>
</reference>
<accession>A0ABW4Z900</accession>
<dbReference type="RefSeq" id="WP_377086539.1">
    <property type="nucleotide sequence ID" value="NZ_JBHSJL010000014.1"/>
</dbReference>
<sequence length="375" mass="42100">MKFLHSLFSRPKPKARHTIVCTPTTPTVVDSGSLTLSVESQLHECAQATSLLELPFDQAASPSLFAEHIQRSSEDDIRDQLNLAAKGTAKNAIASANFVMGKRGVEVVFKDGIPKGLELMKDKLGRQLPTLVDSKTRRTVETARVVGKGAKAAKAGAAVALIVVEAAHMISGADQMKKLRKIEAGVAELLHNHESELRSRLESMYRHSKEIITASNGKLSDFDRMEISTITRDLMELRAQWREKYLYKLKQIDKANPSFFKKWLPGTREASLKKSLSEKVTEAESALEAIQWMHFSLMLQMTLSAYTGRIDTFMHHTLADELVSWEKVINETTHKAKEISGSTNIRKEWDDFLDGLRSVPQVWETQHKRHLENAV</sequence>
<dbReference type="Proteomes" id="UP001597389">
    <property type="component" value="Unassembled WGS sequence"/>
</dbReference>
<organism evidence="1 2">
    <name type="scientific">Rubritalea tangerina</name>
    <dbReference type="NCBI Taxonomy" id="430798"/>
    <lineage>
        <taxon>Bacteria</taxon>
        <taxon>Pseudomonadati</taxon>
        <taxon>Verrucomicrobiota</taxon>
        <taxon>Verrucomicrobiia</taxon>
        <taxon>Verrucomicrobiales</taxon>
        <taxon>Rubritaleaceae</taxon>
        <taxon>Rubritalea</taxon>
    </lineage>
</organism>
<name>A0ABW4Z900_9BACT</name>
<evidence type="ECO:0000313" key="2">
    <source>
        <dbReference type="Proteomes" id="UP001597389"/>
    </source>
</evidence>
<dbReference type="EMBL" id="JBHUJB010000022">
    <property type="protein sequence ID" value="MFD2158327.1"/>
    <property type="molecule type" value="Genomic_DNA"/>
</dbReference>
<comment type="caution">
    <text evidence="1">The sequence shown here is derived from an EMBL/GenBank/DDBJ whole genome shotgun (WGS) entry which is preliminary data.</text>
</comment>
<gene>
    <name evidence="1" type="ORF">ACFSW8_05405</name>
</gene>
<protein>
    <submittedName>
        <fullName evidence="1">Uncharacterized protein</fullName>
    </submittedName>
</protein>
<evidence type="ECO:0000313" key="1">
    <source>
        <dbReference type="EMBL" id="MFD2158327.1"/>
    </source>
</evidence>
<proteinExistence type="predicted"/>
<keyword evidence="2" id="KW-1185">Reference proteome</keyword>